<evidence type="ECO:0000256" key="5">
    <source>
        <dbReference type="ARBA" id="ARBA00023033"/>
    </source>
</evidence>
<protein>
    <submittedName>
        <fullName evidence="8">Tetracycline resistance protein</fullName>
    </submittedName>
</protein>
<reference evidence="8 9" key="1">
    <citation type="submission" date="2017-01" db="EMBL/GenBank/DDBJ databases">
        <title>Draft genome sequence of Diplodia seriata F98.1, a fungal species involved in grapevine trunk diseases.</title>
        <authorList>
            <person name="Robert-Siegwald G."/>
            <person name="Vallet J."/>
            <person name="Abou-Mansour E."/>
            <person name="Xu J."/>
            <person name="Rey P."/>
            <person name="Bertsch C."/>
            <person name="Rego C."/>
            <person name="Larignon P."/>
            <person name="Fontaine F."/>
            <person name="Lebrun M.-H."/>
        </authorList>
    </citation>
    <scope>NUCLEOTIDE SEQUENCE [LARGE SCALE GENOMIC DNA]</scope>
    <source>
        <strain evidence="8 9">F98.1</strain>
    </source>
</reference>
<comment type="caution">
    <text evidence="8">The sequence shown here is derived from an EMBL/GenBank/DDBJ whole genome shotgun (WGS) entry which is preliminary data.</text>
</comment>
<dbReference type="PRINTS" id="PR00420">
    <property type="entry name" value="RNGMNOXGNASE"/>
</dbReference>
<dbReference type="GO" id="GO:0004497">
    <property type="term" value="F:monooxygenase activity"/>
    <property type="evidence" value="ECO:0007669"/>
    <property type="project" value="UniProtKB-KW"/>
</dbReference>
<keyword evidence="2" id="KW-0285">Flavoprotein</keyword>
<feature type="domain" description="FAD-binding" evidence="7">
    <location>
        <begin position="356"/>
        <end position="420"/>
    </location>
</feature>
<evidence type="ECO:0000256" key="4">
    <source>
        <dbReference type="ARBA" id="ARBA00023002"/>
    </source>
</evidence>
<dbReference type="AlphaFoldDB" id="A0A1S8BLS0"/>
<dbReference type="InterPro" id="IPR036188">
    <property type="entry name" value="FAD/NAD-bd_sf"/>
</dbReference>
<dbReference type="PANTHER" id="PTHR47178">
    <property type="entry name" value="MONOOXYGENASE, FAD-BINDING"/>
    <property type="match status" value="1"/>
</dbReference>
<dbReference type="InterPro" id="IPR002938">
    <property type="entry name" value="FAD-bd"/>
</dbReference>
<dbReference type="SUPFAM" id="SSF51905">
    <property type="entry name" value="FAD/NAD(P)-binding domain"/>
    <property type="match status" value="1"/>
</dbReference>
<evidence type="ECO:0000256" key="3">
    <source>
        <dbReference type="ARBA" id="ARBA00022827"/>
    </source>
</evidence>
<evidence type="ECO:0000259" key="7">
    <source>
        <dbReference type="Pfam" id="PF01494"/>
    </source>
</evidence>
<evidence type="ECO:0000256" key="6">
    <source>
        <dbReference type="SAM" id="Phobius"/>
    </source>
</evidence>
<dbReference type="Proteomes" id="UP000190776">
    <property type="component" value="Unassembled WGS sequence"/>
</dbReference>
<evidence type="ECO:0000313" key="9">
    <source>
        <dbReference type="Proteomes" id="UP000190776"/>
    </source>
</evidence>
<sequence length="442" mass="47598">MSPSTTTTAAANNDNNNNESLPILIIGSGLGGLLLAQGLLAARIPFAIYERDASTATRPQGYRIRISGAGIAALKDTLPAAIFERFEATCAHVKLLGIGPGAAIDARTGEEVKEERRQHKPSAAHVKRVQEAMRGPRPLTPDRAAARAVLMEGGVGERVQWGKAFVGYDVVVEEGGRKVVVARFADGSTARGCLLVGADGARSRVRTRFLGDALRPVDTRGRIVYGKTALDGGVEGKMPEGLLEGMRVVEERGRADGAPVTCLYEPIRFPQRAEVEGCPGEDYVYWVLVSRKEVFGVEDDALVRVSNEEAKELALEVTKDWDPKLRALFELADPSQTSAMRVLSMRPEMAAWEPLREPVTLLGDAAHVMSPSGGVGAVTAFRDAANLVKVLVENGGQVSAESIGKYEGMMKEYAKEAIEESRQGGVRFFNHPPFEECKSVDA</sequence>
<keyword evidence="5" id="KW-0503">Monooxygenase</keyword>
<evidence type="ECO:0000256" key="1">
    <source>
        <dbReference type="ARBA" id="ARBA00001974"/>
    </source>
</evidence>
<evidence type="ECO:0000313" key="8">
    <source>
        <dbReference type="EMBL" id="OMP88399.1"/>
    </source>
</evidence>
<dbReference type="GO" id="GO:0071949">
    <property type="term" value="F:FAD binding"/>
    <property type="evidence" value="ECO:0007669"/>
    <property type="project" value="InterPro"/>
</dbReference>
<organism evidence="8 9">
    <name type="scientific">Diplodia seriata</name>
    <dbReference type="NCBI Taxonomy" id="420778"/>
    <lineage>
        <taxon>Eukaryota</taxon>
        <taxon>Fungi</taxon>
        <taxon>Dikarya</taxon>
        <taxon>Ascomycota</taxon>
        <taxon>Pezizomycotina</taxon>
        <taxon>Dothideomycetes</taxon>
        <taxon>Dothideomycetes incertae sedis</taxon>
        <taxon>Botryosphaeriales</taxon>
        <taxon>Botryosphaeriaceae</taxon>
        <taxon>Diplodia</taxon>
    </lineage>
</organism>
<name>A0A1S8BLS0_9PEZI</name>
<dbReference type="OrthoDB" id="47494at2759"/>
<evidence type="ECO:0000256" key="2">
    <source>
        <dbReference type="ARBA" id="ARBA00022630"/>
    </source>
</evidence>
<keyword evidence="6" id="KW-1133">Transmembrane helix</keyword>
<feature type="transmembrane region" description="Helical" evidence="6">
    <location>
        <begin position="20"/>
        <end position="42"/>
    </location>
</feature>
<keyword evidence="3" id="KW-0274">FAD</keyword>
<keyword evidence="4" id="KW-0560">Oxidoreductase</keyword>
<keyword evidence="6" id="KW-0812">Transmembrane</keyword>
<dbReference type="EMBL" id="MSZU01000075">
    <property type="protein sequence ID" value="OMP88399.1"/>
    <property type="molecule type" value="Genomic_DNA"/>
</dbReference>
<dbReference type="Pfam" id="PF01494">
    <property type="entry name" value="FAD_binding_3"/>
    <property type="match status" value="1"/>
</dbReference>
<proteinExistence type="predicted"/>
<comment type="cofactor">
    <cofactor evidence="1">
        <name>FAD</name>
        <dbReference type="ChEBI" id="CHEBI:57692"/>
    </cofactor>
</comment>
<dbReference type="Gene3D" id="3.50.50.60">
    <property type="entry name" value="FAD/NAD(P)-binding domain"/>
    <property type="match status" value="1"/>
</dbReference>
<keyword evidence="6" id="KW-0472">Membrane</keyword>
<dbReference type="PANTHER" id="PTHR47178:SF5">
    <property type="entry name" value="FAD-BINDING DOMAIN-CONTAINING PROTEIN"/>
    <property type="match status" value="1"/>
</dbReference>
<gene>
    <name evidence="8" type="ORF">BK809_0003156</name>
</gene>
<dbReference type="STRING" id="420778.A0A1S8BLS0"/>
<accession>A0A1S8BLS0</accession>